<organism evidence="13 14">
    <name type="scientific">Nonomuraea endophytica</name>
    <dbReference type="NCBI Taxonomy" id="714136"/>
    <lineage>
        <taxon>Bacteria</taxon>
        <taxon>Bacillati</taxon>
        <taxon>Actinomycetota</taxon>
        <taxon>Actinomycetes</taxon>
        <taxon>Streptosporangiales</taxon>
        <taxon>Streptosporangiaceae</taxon>
        <taxon>Nonomuraea</taxon>
    </lineage>
</organism>
<dbReference type="EC" id="2.7.13.3" evidence="2"/>
<evidence type="ECO:0000259" key="12">
    <source>
        <dbReference type="Pfam" id="PF07730"/>
    </source>
</evidence>
<name>A0A7W8AGA9_9ACTN</name>
<keyword evidence="6 13" id="KW-0418">Kinase</keyword>
<dbReference type="CDD" id="cd16917">
    <property type="entry name" value="HATPase_UhpB-NarQ-NarX-like"/>
    <property type="match status" value="1"/>
</dbReference>
<keyword evidence="10" id="KW-0472">Membrane</keyword>
<feature type="domain" description="Signal transduction histidine kinase subgroup 3 dimerisation and phosphoacceptor" evidence="12">
    <location>
        <begin position="163"/>
        <end position="226"/>
    </location>
</feature>
<dbReference type="GO" id="GO:0005524">
    <property type="term" value="F:ATP binding"/>
    <property type="evidence" value="ECO:0007669"/>
    <property type="project" value="UniProtKB-KW"/>
</dbReference>
<keyword evidence="9" id="KW-0175">Coiled coil</keyword>
<dbReference type="InterPro" id="IPR003594">
    <property type="entry name" value="HATPase_dom"/>
</dbReference>
<feature type="transmembrane region" description="Helical" evidence="10">
    <location>
        <begin position="113"/>
        <end position="131"/>
    </location>
</feature>
<evidence type="ECO:0000256" key="10">
    <source>
        <dbReference type="SAM" id="Phobius"/>
    </source>
</evidence>
<evidence type="ECO:0000313" key="13">
    <source>
        <dbReference type="EMBL" id="MBB5084591.1"/>
    </source>
</evidence>
<dbReference type="Gene3D" id="1.20.5.1930">
    <property type="match status" value="1"/>
</dbReference>
<dbReference type="AlphaFoldDB" id="A0A7W8AGA9"/>
<feature type="coiled-coil region" evidence="9">
    <location>
        <begin position="131"/>
        <end position="158"/>
    </location>
</feature>
<dbReference type="InterPro" id="IPR050482">
    <property type="entry name" value="Sensor_HK_TwoCompSys"/>
</dbReference>
<dbReference type="SUPFAM" id="SSF55874">
    <property type="entry name" value="ATPase domain of HSP90 chaperone/DNA topoisomerase II/histidine kinase"/>
    <property type="match status" value="1"/>
</dbReference>
<dbReference type="InterPro" id="IPR036890">
    <property type="entry name" value="HATPase_C_sf"/>
</dbReference>
<dbReference type="GO" id="GO:0000155">
    <property type="term" value="F:phosphorelay sensor kinase activity"/>
    <property type="evidence" value="ECO:0007669"/>
    <property type="project" value="InterPro"/>
</dbReference>
<evidence type="ECO:0000256" key="5">
    <source>
        <dbReference type="ARBA" id="ARBA00022741"/>
    </source>
</evidence>
<keyword evidence="10" id="KW-0812">Transmembrane</keyword>
<dbReference type="EMBL" id="JACHIN010000024">
    <property type="protein sequence ID" value="MBB5084591.1"/>
    <property type="molecule type" value="Genomic_DNA"/>
</dbReference>
<proteinExistence type="predicted"/>
<keyword evidence="14" id="KW-1185">Reference proteome</keyword>
<keyword evidence="7" id="KW-0067">ATP-binding</keyword>
<evidence type="ECO:0000259" key="11">
    <source>
        <dbReference type="Pfam" id="PF02518"/>
    </source>
</evidence>
<evidence type="ECO:0000256" key="8">
    <source>
        <dbReference type="ARBA" id="ARBA00023012"/>
    </source>
</evidence>
<keyword evidence="10" id="KW-1133">Transmembrane helix</keyword>
<dbReference type="PANTHER" id="PTHR24421">
    <property type="entry name" value="NITRATE/NITRITE SENSOR PROTEIN NARX-RELATED"/>
    <property type="match status" value="1"/>
</dbReference>
<keyword evidence="8" id="KW-0902">Two-component regulatory system</keyword>
<evidence type="ECO:0000256" key="3">
    <source>
        <dbReference type="ARBA" id="ARBA00022553"/>
    </source>
</evidence>
<comment type="caution">
    <text evidence="13">The sequence shown here is derived from an EMBL/GenBank/DDBJ whole genome shotgun (WGS) entry which is preliminary data.</text>
</comment>
<keyword evidence="5" id="KW-0547">Nucleotide-binding</keyword>
<sequence>MLMRVVMTLAALLLSLHVVGTLDPPWPVAVALVASGLVLLVRSPLVAAWVTVGAAVVHLFAPPVHLEMILWAPPAAPFVAYLAMRYAPRSPVAVVPVALFTALAAWWGPTSEFGIRTVLLTVAAAVLGLYLSTRANLLRALTDRAERAEREQHLLAEQARGEERVRLAAEIHDLVTHRVSLMVLQAGALGLTAADRPAREAAETLRATGCQALEELRELVGVLRAPSAPVRGQPEVPLLPALAELVEGSGLRVGFEADDAQVSPVVLRTAERTLQEALTNVRKHAPGAETTVRLRCDGDRVRITVANSAPAGPGDPELAAAGSGTGLLGLRERVELVDGTLAAGPSEAGGFVVDVTLPVAS</sequence>
<dbReference type="InterPro" id="IPR011712">
    <property type="entry name" value="Sig_transdc_His_kin_sub3_dim/P"/>
</dbReference>
<dbReference type="GO" id="GO:0046983">
    <property type="term" value="F:protein dimerization activity"/>
    <property type="evidence" value="ECO:0007669"/>
    <property type="project" value="InterPro"/>
</dbReference>
<dbReference type="Gene3D" id="3.30.565.10">
    <property type="entry name" value="Histidine kinase-like ATPase, C-terminal domain"/>
    <property type="match status" value="1"/>
</dbReference>
<evidence type="ECO:0000256" key="6">
    <source>
        <dbReference type="ARBA" id="ARBA00022777"/>
    </source>
</evidence>
<dbReference type="GO" id="GO:0016020">
    <property type="term" value="C:membrane"/>
    <property type="evidence" value="ECO:0007669"/>
    <property type="project" value="InterPro"/>
</dbReference>
<dbReference type="PANTHER" id="PTHR24421:SF10">
    <property type="entry name" value="NITRATE_NITRITE SENSOR PROTEIN NARQ"/>
    <property type="match status" value="1"/>
</dbReference>
<evidence type="ECO:0000256" key="7">
    <source>
        <dbReference type="ARBA" id="ARBA00022840"/>
    </source>
</evidence>
<evidence type="ECO:0000256" key="4">
    <source>
        <dbReference type="ARBA" id="ARBA00022679"/>
    </source>
</evidence>
<evidence type="ECO:0000256" key="1">
    <source>
        <dbReference type="ARBA" id="ARBA00000085"/>
    </source>
</evidence>
<feature type="transmembrane region" description="Helical" evidence="10">
    <location>
        <begin position="45"/>
        <end position="66"/>
    </location>
</feature>
<accession>A0A7W8AGA9</accession>
<keyword evidence="4" id="KW-0808">Transferase</keyword>
<keyword evidence="3" id="KW-0597">Phosphoprotein</keyword>
<gene>
    <name evidence="13" type="ORF">HNR40_010100</name>
</gene>
<dbReference type="Proteomes" id="UP000568380">
    <property type="component" value="Unassembled WGS sequence"/>
</dbReference>
<evidence type="ECO:0000256" key="2">
    <source>
        <dbReference type="ARBA" id="ARBA00012438"/>
    </source>
</evidence>
<protein>
    <recommendedName>
        <fullName evidence="2">histidine kinase</fullName>
        <ecNumber evidence="2">2.7.13.3</ecNumber>
    </recommendedName>
</protein>
<feature type="domain" description="Histidine kinase/HSP90-like ATPase" evidence="11">
    <location>
        <begin position="270"/>
        <end position="360"/>
    </location>
</feature>
<dbReference type="Pfam" id="PF07730">
    <property type="entry name" value="HisKA_3"/>
    <property type="match status" value="1"/>
</dbReference>
<comment type="catalytic activity">
    <reaction evidence="1">
        <text>ATP + protein L-histidine = ADP + protein N-phospho-L-histidine.</text>
        <dbReference type="EC" id="2.7.13.3"/>
    </reaction>
</comment>
<evidence type="ECO:0000313" key="14">
    <source>
        <dbReference type="Proteomes" id="UP000568380"/>
    </source>
</evidence>
<feature type="transmembrane region" description="Helical" evidence="10">
    <location>
        <begin position="86"/>
        <end position="107"/>
    </location>
</feature>
<reference evidence="13 14" key="1">
    <citation type="submission" date="2020-08" db="EMBL/GenBank/DDBJ databases">
        <title>Genomic Encyclopedia of Type Strains, Phase IV (KMG-IV): sequencing the most valuable type-strain genomes for metagenomic binning, comparative biology and taxonomic classification.</title>
        <authorList>
            <person name="Goeker M."/>
        </authorList>
    </citation>
    <scope>NUCLEOTIDE SEQUENCE [LARGE SCALE GENOMIC DNA]</scope>
    <source>
        <strain evidence="13 14">DSM 45385</strain>
    </source>
</reference>
<evidence type="ECO:0000256" key="9">
    <source>
        <dbReference type="SAM" id="Coils"/>
    </source>
</evidence>
<dbReference type="Pfam" id="PF02518">
    <property type="entry name" value="HATPase_c"/>
    <property type="match status" value="1"/>
</dbReference>